<evidence type="ECO:0000313" key="4">
    <source>
        <dbReference type="Proteomes" id="UP000837857"/>
    </source>
</evidence>
<dbReference type="EMBL" id="OW152835">
    <property type="protein sequence ID" value="CAH2056123.1"/>
    <property type="molecule type" value="Genomic_DNA"/>
</dbReference>
<dbReference type="PANTHER" id="PTHR20929:SF11">
    <property type="entry name" value="DYNEIN AXONEMAL INTERMEDIATE CHAIN 7"/>
    <property type="match status" value="1"/>
</dbReference>
<gene>
    <name evidence="3" type="ORF">IPOD504_LOCUS9388</name>
</gene>
<dbReference type="Pfam" id="PF12366">
    <property type="entry name" value="Casc1_C"/>
    <property type="match status" value="1"/>
</dbReference>
<feature type="signal peptide" evidence="1">
    <location>
        <begin position="1"/>
        <end position="22"/>
    </location>
</feature>
<reference evidence="3" key="1">
    <citation type="submission" date="2022-03" db="EMBL/GenBank/DDBJ databases">
        <authorList>
            <person name="Martin H S."/>
        </authorList>
    </citation>
    <scope>NUCLEOTIDE SEQUENCE</scope>
</reference>
<evidence type="ECO:0000313" key="3">
    <source>
        <dbReference type="EMBL" id="CAH2056123.1"/>
    </source>
</evidence>
<protein>
    <recommendedName>
        <fullName evidence="2">CASC1 C-terminal domain-containing protein</fullName>
    </recommendedName>
</protein>
<feature type="domain" description="CASC1 C-terminal" evidence="2">
    <location>
        <begin position="98"/>
        <end position="294"/>
    </location>
</feature>
<keyword evidence="1" id="KW-0732">Signal</keyword>
<keyword evidence="4" id="KW-1185">Reference proteome</keyword>
<dbReference type="InterPro" id="IPR023247">
    <property type="entry name" value="IC97/Dnai7-like"/>
</dbReference>
<feature type="chain" id="PRO_5045080837" description="CASC1 C-terminal domain-containing protein" evidence="1">
    <location>
        <begin position="23"/>
        <end position="351"/>
    </location>
</feature>
<dbReference type="Proteomes" id="UP000837857">
    <property type="component" value="Chromosome 23"/>
</dbReference>
<evidence type="ECO:0000256" key="1">
    <source>
        <dbReference type="SAM" id="SignalP"/>
    </source>
</evidence>
<name>A0ABN8IM66_9NEOP</name>
<evidence type="ECO:0000259" key="2">
    <source>
        <dbReference type="Pfam" id="PF12366"/>
    </source>
</evidence>
<dbReference type="PANTHER" id="PTHR20929">
    <property type="entry name" value="LUNG ADENOMA SUSCEPTIBILITY 1-RELATED"/>
    <property type="match status" value="1"/>
</dbReference>
<accession>A0ABN8IM66</accession>
<dbReference type="InterPro" id="IPR022110">
    <property type="entry name" value="CASC1_C"/>
</dbReference>
<feature type="non-terminal residue" evidence="3">
    <location>
        <position position="1"/>
    </location>
</feature>
<organism evidence="3 4">
    <name type="scientific">Iphiclides podalirius</name>
    <name type="common">scarce swallowtail</name>
    <dbReference type="NCBI Taxonomy" id="110791"/>
    <lineage>
        <taxon>Eukaryota</taxon>
        <taxon>Metazoa</taxon>
        <taxon>Ecdysozoa</taxon>
        <taxon>Arthropoda</taxon>
        <taxon>Hexapoda</taxon>
        <taxon>Insecta</taxon>
        <taxon>Pterygota</taxon>
        <taxon>Neoptera</taxon>
        <taxon>Endopterygota</taxon>
        <taxon>Lepidoptera</taxon>
        <taxon>Glossata</taxon>
        <taxon>Ditrysia</taxon>
        <taxon>Papilionoidea</taxon>
        <taxon>Papilionidae</taxon>
        <taxon>Papilioninae</taxon>
        <taxon>Iphiclides</taxon>
    </lineage>
</organism>
<sequence>MMVCHKVAYCPLFCFFLTYLLPVQLPKELQHMKYQVRYRAPSPPPAGVTRTPEEIEAEIKRVEAEYEKLALVFIELPLDVMWSEPPVICQWYEPRLLWISTFVNDYKFNEDKLTVQFRTGVLWPIGIATLKYSNMPYQGWDIRPDYESEGVIISVTGVSVTVTWLCVGNRVKLRWIANATTPALKNHFGKPYSVKKMIQLMREAACDFFPDFDAHNHVEGSCPKEWVAERHNYHAMAFLSRAYNFQWSRWNVTAGPRNIVMQIREAIDRKREAKFQLLHVTPQRATILKCNELSQEFNFEPLQGLQFYPDLFTLNMSYGSVDARRSAFTMSYKLVETVFGMLQELKLCSFS</sequence>
<proteinExistence type="predicted"/>